<organism evidence="2 4">
    <name type="scientific">Rufibacter glacialis</name>
    <dbReference type="NCBI Taxonomy" id="1259555"/>
    <lineage>
        <taxon>Bacteria</taxon>
        <taxon>Pseudomonadati</taxon>
        <taxon>Bacteroidota</taxon>
        <taxon>Cytophagia</taxon>
        <taxon>Cytophagales</taxon>
        <taxon>Hymenobacteraceae</taxon>
        <taxon>Rufibacter</taxon>
    </lineage>
</organism>
<keyword evidence="1" id="KW-0472">Membrane</keyword>
<dbReference type="RefSeq" id="WP_149100062.1">
    <property type="nucleotide sequence ID" value="NZ_BMMG01000007.1"/>
</dbReference>
<sequence>MALPLPFLLVSAALLGAWCTWLALRRPDRCRLVSRLLVTWGVVACLVLLLSPPNITRTYNATEAILLTPGYSPDTLQALLNKLRPRPQVFSFGQNAPKTQAVADLGTFQRENPAVKRVHVLGHGLSAEELNALAGLRMVPHLSPVPNGVLAASWPQDITLGEEVQVQGRFSGATDQNITVYLQAAGRPRDSVVVKKGQEQAFSLRFTPKATGQFVYALQWKDAQDSLHQEVLPLTVKTPRKLSLLLLSSAPSFEGKFLKNALAQQGHSVAIQNQVSKGIYQTELVNLPALALNRLTPGLLQKFDVVLLDEATLQSLGAAEKGALQQAVRTQGLGVLTTVSQKAPKPSSFFLEGDFRAIQGKQAQIGAVQWPKQAGPTAMLPLPHLLLHPKEGQEALAWHQNPRQTLALRYRKGMGQVGISLVTETFPLALEGKETLYQQYWATLLTALAKPGPSSPVSFSTTPVPFQVGQPLPFQLSVPGSDAVLVSATRNGQEAAVYGVQDEQEGASFQGQAWPQTAGWHTLRVNEKVQAPVYVHAASAWQTLHVQERQKALLRAEALKPTVAHSQKTEKEEPLSLWPIGAVLLVLLAYLWVEEKL</sequence>
<proteinExistence type="predicted"/>
<accession>A0A5M8Q7W1</accession>
<dbReference type="Proteomes" id="UP001570846">
    <property type="component" value="Unassembled WGS sequence"/>
</dbReference>
<feature type="transmembrane region" description="Helical" evidence="1">
    <location>
        <begin position="6"/>
        <end position="24"/>
    </location>
</feature>
<comment type="caution">
    <text evidence="2">The sequence shown here is derived from an EMBL/GenBank/DDBJ whole genome shotgun (WGS) entry which is preliminary data.</text>
</comment>
<evidence type="ECO:0000313" key="3">
    <source>
        <dbReference type="EMBL" id="MFA1772417.1"/>
    </source>
</evidence>
<evidence type="ECO:0000313" key="4">
    <source>
        <dbReference type="Proteomes" id="UP000323866"/>
    </source>
</evidence>
<feature type="transmembrane region" description="Helical" evidence="1">
    <location>
        <begin position="36"/>
        <end position="55"/>
    </location>
</feature>
<reference evidence="2 4" key="2">
    <citation type="submission" date="2019-09" db="EMBL/GenBank/DDBJ databases">
        <title>A bacterium isolated from glacier soil.</title>
        <authorList>
            <person name="Liu Q."/>
        </authorList>
    </citation>
    <scope>NUCLEOTIDE SEQUENCE [LARGE SCALE GENOMIC DNA]</scope>
    <source>
        <strain evidence="2 4">MDT1-10-3</strain>
    </source>
</reference>
<evidence type="ECO:0000313" key="5">
    <source>
        <dbReference type="Proteomes" id="UP001570846"/>
    </source>
</evidence>
<dbReference type="OrthoDB" id="980086at2"/>
<reference evidence="3 5" key="3">
    <citation type="submission" date="2024-08" db="EMBL/GenBank/DDBJ databases">
        <authorList>
            <person name="Wei W."/>
        </authorList>
    </citation>
    <scope>NUCLEOTIDE SEQUENCE [LARGE SCALE GENOMIC DNA]</scope>
    <source>
        <strain evidence="3 5">XU2</strain>
    </source>
</reference>
<dbReference type="EMBL" id="VKKZ01000024">
    <property type="protein sequence ID" value="KAA6431034.1"/>
    <property type="molecule type" value="Genomic_DNA"/>
</dbReference>
<protein>
    <submittedName>
        <fullName evidence="2">Uncharacterized protein</fullName>
    </submittedName>
</protein>
<name>A0A5M8Q7W1_9BACT</name>
<dbReference type="AlphaFoldDB" id="A0A5M8Q7W1"/>
<gene>
    <name evidence="3" type="ORF">ACD591_14035</name>
    <name evidence="2" type="ORF">FOE74_18190</name>
</gene>
<keyword evidence="5" id="KW-1185">Reference proteome</keyword>
<keyword evidence="1" id="KW-0812">Transmembrane</keyword>
<evidence type="ECO:0000313" key="2">
    <source>
        <dbReference type="EMBL" id="KAA6431034.1"/>
    </source>
</evidence>
<evidence type="ECO:0000256" key="1">
    <source>
        <dbReference type="SAM" id="Phobius"/>
    </source>
</evidence>
<reference evidence="2 4" key="1">
    <citation type="submission" date="2019-07" db="EMBL/GenBank/DDBJ databases">
        <authorList>
            <person name="Qu J.-H."/>
        </authorList>
    </citation>
    <scope>NUCLEOTIDE SEQUENCE [LARGE SCALE GENOMIC DNA]</scope>
    <source>
        <strain evidence="2 4">MDT1-10-3</strain>
    </source>
</reference>
<dbReference type="Proteomes" id="UP000323866">
    <property type="component" value="Unassembled WGS sequence"/>
</dbReference>
<dbReference type="EMBL" id="JBGOGF010000007">
    <property type="protein sequence ID" value="MFA1772417.1"/>
    <property type="molecule type" value="Genomic_DNA"/>
</dbReference>
<keyword evidence="1" id="KW-1133">Transmembrane helix</keyword>